<dbReference type="Pfam" id="PF00648">
    <property type="entry name" value="Peptidase_C2"/>
    <property type="match status" value="1"/>
</dbReference>
<keyword evidence="2" id="KW-0645">Protease</keyword>
<dbReference type="PANTHER" id="PTHR46143">
    <property type="entry name" value="CALPAIN-7"/>
    <property type="match status" value="1"/>
</dbReference>
<feature type="region of interest" description="Disordered" evidence="7">
    <location>
        <begin position="1"/>
        <end position="33"/>
    </location>
</feature>
<dbReference type="PROSITE" id="PS50203">
    <property type="entry name" value="CALPAIN_CAT"/>
    <property type="match status" value="1"/>
</dbReference>
<dbReference type="InterPro" id="IPR001300">
    <property type="entry name" value="Peptidase_C2_calpain_cat"/>
</dbReference>
<accession>A0A7T8KL65</accession>
<sequence>ILLGHQLSKEKSSVPPTEDNETRGFPKTRPDHSSEAVELYGDAVELCLKASPSAEQRKLRHPKEKIKNNESLSFYSPSTQIPSLPPLLGLLNLQERIMSTMPQEQGAWLLRGRETCPCYNYVPFMRVDNKERFAFPLPYTDPLATEHLHQAKINDFMKEPKISNLWTAIALNKPLSRTAPFWPPLPWLLTSHNLHHLPQNRKGDPVYNPCGKYMVRLRVNGVSRKVVIDDYLPLGNNNELICSYSSNRNELWVSLLEKAYMKVMGGYDFQGLTVILTSMLSRDGSLSDKAFKKIYDRFHKGDVLVTFGTGDIGEFSAERAGLVPKHAYAMLDIREVNVIPGLIFVGEETTLSWTAKTLNYNPESAAQFDNGVFWIDLDSVVEFFEVIYMNWNPGSSNLAIPFIPDMFFFSNNPQYSLELTAPGAGAFWILLSIHITDIEDFKDNKEYIALMSVIKEDTDRKFTLVVSQFEKTATIYYSVPEATGTLLQVQEGNQNGEWKESQPEAVPLGRLKGPKQYFIGFDIMSVVVANSSSPKFFNIKQSGAFRPAFAVLSLELLAGTYDIIPCTFKPKQEGPFFLTVQCT</sequence>
<dbReference type="Gene3D" id="3.90.70.10">
    <property type="entry name" value="Cysteine proteinases"/>
    <property type="match status" value="1"/>
</dbReference>
<dbReference type="AlphaFoldDB" id="A0A7T8KL65"/>
<evidence type="ECO:0000256" key="7">
    <source>
        <dbReference type="SAM" id="MobiDB-lite"/>
    </source>
</evidence>
<feature type="domain" description="Calpain catalytic" evidence="8">
    <location>
        <begin position="154"/>
        <end position="393"/>
    </location>
</feature>
<keyword evidence="10" id="KW-1185">Reference proteome</keyword>
<evidence type="ECO:0000313" key="10">
    <source>
        <dbReference type="Proteomes" id="UP000595437"/>
    </source>
</evidence>
<name>A0A7T8KL65_CALRO</name>
<proteinExistence type="inferred from homology"/>
<evidence type="ECO:0000259" key="8">
    <source>
        <dbReference type="PROSITE" id="PS50203"/>
    </source>
</evidence>
<feature type="non-terminal residue" evidence="9">
    <location>
        <position position="583"/>
    </location>
</feature>
<evidence type="ECO:0000256" key="6">
    <source>
        <dbReference type="PROSITE-ProRule" id="PRU00239"/>
    </source>
</evidence>
<gene>
    <name evidence="9" type="ORF">FKW44_003107</name>
</gene>
<feature type="compositionally biased region" description="Basic and acidic residues" evidence="7">
    <location>
        <begin position="20"/>
        <end position="33"/>
    </location>
</feature>
<dbReference type="Pfam" id="PF01067">
    <property type="entry name" value="Calpain_III"/>
    <property type="match status" value="1"/>
</dbReference>
<dbReference type="OrthoDB" id="167576at2759"/>
<feature type="non-terminal residue" evidence="9">
    <location>
        <position position="1"/>
    </location>
</feature>
<evidence type="ECO:0000313" key="9">
    <source>
        <dbReference type="EMBL" id="QQP57943.1"/>
    </source>
</evidence>
<dbReference type="SUPFAM" id="SSF49758">
    <property type="entry name" value="Calpain large subunit, middle domain (domain III)"/>
    <property type="match status" value="1"/>
</dbReference>
<dbReference type="InterPro" id="IPR038765">
    <property type="entry name" value="Papain-like_cys_pep_sf"/>
</dbReference>
<dbReference type="EMBL" id="CP045891">
    <property type="protein sequence ID" value="QQP57943.1"/>
    <property type="molecule type" value="Genomic_DNA"/>
</dbReference>
<dbReference type="SMART" id="SM00230">
    <property type="entry name" value="CysPc"/>
    <property type="match status" value="1"/>
</dbReference>
<reference evidence="10" key="1">
    <citation type="submission" date="2021-01" db="EMBL/GenBank/DDBJ databases">
        <title>Caligus Genome Assembly.</title>
        <authorList>
            <person name="Gallardo-Escarate C."/>
        </authorList>
    </citation>
    <scope>NUCLEOTIDE SEQUENCE [LARGE SCALE GENOMIC DNA]</scope>
</reference>
<dbReference type="PANTHER" id="PTHR46143:SF1">
    <property type="entry name" value="CALPAIN-7"/>
    <property type="match status" value="1"/>
</dbReference>
<dbReference type="PRINTS" id="PR00704">
    <property type="entry name" value="CALPAIN"/>
</dbReference>
<feature type="active site" evidence="5">
    <location>
        <position position="326"/>
    </location>
</feature>
<dbReference type="Gene3D" id="2.60.120.380">
    <property type="match status" value="1"/>
</dbReference>
<evidence type="ECO:0000256" key="1">
    <source>
        <dbReference type="ARBA" id="ARBA00007623"/>
    </source>
</evidence>
<protein>
    <recommendedName>
        <fullName evidence="8">Calpain catalytic domain-containing protein</fullName>
    </recommendedName>
</protein>
<evidence type="ECO:0000256" key="3">
    <source>
        <dbReference type="ARBA" id="ARBA00022801"/>
    </source>
</evidence>
<evidence type="ECO:0000256" key="2">
    <source>
        <dbReference type="ARBA" id="ARBA00022670"/>
    </source>
</evidence>
<dbReference type="InterPro" id="IPR022684">
    <property type="entry name" value="Calpain_cysteine_protease"/>
</dbReference>
<keyword evidence="4" id="KW-0788">Thiol protease</keyword>
<comment type="caution">
    <text evidence="6">Lacks conserved residue(s) required for the propagation of feature annotation.</text>
</comment>
<dbReference type="InterPro" id="IPR036213">
    <property type="entry name" value="Calpain_III_sf"/>
</dbReference>
<dbReference type="GO" id="GO:0006508">
    <property type="term" value="P:proteolysis"/>
    <property type="evidence" value="ECO:0007669"/>
    <property type="project" value="UniProtKB-KW"/>
</dbReference>
<dbReference type="SUPFAM" id="SSF54001">
    <property type="entry name" value="Cysteine proteinases"/>
    <property type="match status" value="1"/>
</dbReference>
<evidence type="ECO:0000256" key="5">
    <source>
        <dbReference type="PIRSR" id="PIRSR622684-1"/>
    </source>
</evidence>
<comment type="similarity">
    <text evidence="1">Belongs to the peptidase C2 family.</text>
</comment>
<dbReference type="Proteomes" id="UP000595437">
    <property type="component" value="Chromosome 2"/>
</dbReference>
<evidence type="ECO:0000256" key="4">
    <source>
        <dbReference type="ARBA" id="ARBA00022807"/>
    </source>
</evidence>
<dbReference type="InterPro" id="IPR051297">
    <property type="entry name" value="PalB/RIM13"/>
</dbReference>
<organism evidence="9 10">
    <name type="scientific">Caligus rogercresseyi</name>
    <name type="common">Sea louse</name>
    <dbReference type="NCBI Taxonomy" id="217165"/>
    <lineage>
        <taxon>Eukaryota</taxon>
        <taxon>Metazoa</taxon>
        <taxon>Ecdysozoa</taxon>
        <taxon>Arthropoda</taxon>
        <taxon>Crustacea</taxon>
        <taxon>Multicrustacea</taxon>
        <taxon>Hexanauplia</taxon>
        <taxon>Copepoda</taxon>
        <taxon>Siphonostomatoida</taxon>
        <taxon>Caligidae</taxon>
        <taxon>Caligus</taxon>
    </lineage>
</organism>
<keyword evidence="3" id="KW-0378">Hydrolase</keyword>
<dbReference type="GO" id="GO:0004198">
    <property type="term" value="F:calcium-dependent cysteine-type endopeptidase activity"/>
    <property type="evidence" value="ECO:0007669"/>
    <property type="project" value="InterPro"/>
</dbReference>
<dbReference type="InterPro" id="IPR022682">
    <property type="entry name" value="Calpain_domain_III"/>
</dbReference>